<dbReference type="InterPro" id="IPR001279">
    <property type="entry name" value="Metallo-B-lactamas"/>
</dbReference>
<feature type="domain" description="Metallo-beta-lactamase" evidence="2">
    <location>
        <begin position="89"/>
        <end position="276"/>
    </location>
</feature>
<dbReference type="SUPFAM" id="SSF56281">
    <property type="entry name" value="Metallo-hydrolase/oxidoreductase"/>
    <property type="match status" value="1"/>
</dbReference>
<name>A0A9D2KMK9_9FIRM</name>
<protein>
    <submittedName>
        <fullName evidence="3">MBL fold metallo-hydrolase</fullName>
    </submittedName>
</protein>
<comment type="caution">
    <text evidence="3">The sequence shown here is derived from an EMBL/GenBank/DDBJ whole genome shotgun (WGS) entry which is preliminary data.</text>
</comment>
<feature type="transmembrane region" description="Helical" evidence="1">
    <location>
        <begin position="7"/>
        <end position="27"/>
    </location>
</feature>
<gene>
    <name evidence="3" type="ORF">IAA07_03710</name>
</gene>
<dbReference type="Pfam" id="PF00753">
    <property type="entry name" value="Lactamase_B"/>
    <property type="match status" value="1"/>
</dbReference>
<proteinExistence type="predicted"/>
<reference evidence="3" key="1">
    <citation type="journal article" date="2021" name="PeerJ">
        <title>Extensive microbial diversity within the chicken gut microbiome revealed by metagenomics and culture.</title>
        <authorList>
            <person name="Gilroy R."/>
            <person name="Ravi A."/>
            <person name="Getino M."/>
            <person name="Pursley I."/>
            <person name="Horton D.L."/>
            <person name="Alikhan N.F."/>
            <person name="Baker D."/>
            <person name="Gharbi K."/>
            <person name="Hall N."/>
            <person name="Watson M."/>
            <person name="Adriaenssens E.M."/>
            <person name="Foster-Nyarko E."/>
            <person name="Jarju S."/>
            <person name="Secka A."/>
            <person name="Antonio M."/>
            <person name="Oren A."/>
            <person name="Chaudhuri R.R."/>
            <person name="La Ragione R."/>
            <person name="Hildebrand F."/>
            <person name="Pallen M.J."/>
        </authorList>
    </citation>
    <scope>NUCLEOTIDE SEQUENCE</scope>
    <source>
        <strain evidence="3">CHK178-16964</strain>
    </source>
</reference>
<keyword evidence="1" id="KW-0472">Membrane</keyword>
<dbReference type="EMBL" id="DWZA01000031">
    <property type="protein sequence ID" value="HJA70673.1"/>
    <property type="molecule type" value="Genomic_DNA"/>
</dbReference>
<evidence type="ECO:0000313" key="4">
    <source>
        <dbReference type="Proteomes" id="UP000823900"/>
    </source>
</evidence>
<organism evidence="3 4">
    <name type="scientific">Candidatus Lachnoclostridium stercoravium</name>
    <dbReference type="NCBI Taxonomy" id="2838633"/>
    <lineage>
        <taxon>Bacteria</taxon>
        <taxon>Bacillati</taxon>
        <taxon>Bacillota</taxon>
        <taxon>Clostridia</taxon>
        <taxon>Lachnospirales</taxon>
        <taxon>Lachnospiraceae</taxon>
    </lineage>
</organism>
<reference evidence="3" key="2">
    <citation type="submission" date="2021-04" db="EMBL/GenBank/DDBJ databases">
        <authorList>
            <person name="Gilroy R."/>
        </authorList>
    </citation>
    <scope>NUCLEOTIDE SEQUENCE</scope>
    <source>
        <strain evidence="3">CHK178-16964</strain>
    </source>
</reference>
<evidence type="ECO:0000259" key="2">
    <source>
        <dbReference type="SMART" id="SM00849"/>
    </source>
</evidence>
<dbReference type="InterPro" id="IPR052159">
    <property type="entry name" value="Competence_DNA_uptake"/>
</dbReference>
<evidence type="ECO:0000256" key="1">
    <source>
        <dbReference type="SAM" id="Phobius"/>
    </source>
</evidence>
<dbReference type="Proteomes" id="UP000823900">
    <property type="component" value="Unassembled WGS sequence"/>
</dbReference>
<dbReference type="AlphaFoldDB" id="A0A9D2KMK9"/>
<dbReference type="PANTHER" id="PTHR30619:SF1">
    <property type="entry name" value="RECOMBINATION PROTEIN 2"/>
    <property type="match status" value="1"/>
</dbReference>
<dbReference type="Gene3D" id="3.60.15.10">
    <property type="entry name" value="Ribonuclease Z/Hydroxyacylglutathione hydrolase-like"/>
    <property type="match status" value="1"/>
</dbReference>
<evidence type="ECO:0000313" key="3">
    <source>
        <dbReference type="EMBL" id="HJA70673.1"/>
    </source>
</evidence>
<accession>A0A9D2KMK9</accession>
<keyword evidence="1" id="KW-0812">Transmembrane</keyword>
<dbReference type="InterPro" id="IPR036866">
    <property type="entry name" value="RibonucZ/Hydroxyglut_hydro"/>
</dbReference>
<keyword evidence="1" id="KW-1133">Transmembrane helix</keyword>
<sequence length="345" mass="37989">MKNWRKWALNGILCMMAVMTLADLAGFGRKGGGLDAQAEDSAGITPLKGSTGLIETVGEILAAGGQTAEEEKILGGASLTLLANVEGKQSLSAVIQTKEGSLIVVDGGTVADADHLTDVLVSKGGHVKAWLITHPHDDHIGALNTILAREEKRITIDKVYYNFAPVTHYEKDAPPDDITLVKNFIYNLETKLPEEKRDNKITKGTQIQVDDVTITVLNRAMKLPVDTINNSSVCYMINVNGVYIDFLGDLGREGGEELIRMWDTEELKCDILQMAHHGQNGVTEQVYRIFRPKICLWPTPQWLWDNDGGDGPDTGDYKIGKTKQWMIDLGVEKHYCTKDGDQVIQ</sequence>
<dbReference type="SMART" id="SM00849">
    <property type="entry name" value="Lactamase_B"/>
    <property type="match status" value="1"/>
</dbReference>
<dbReference type="PANTHER" id="PTHR30619">
    <property type="entry name" value="DNA INTERNALIZATION/COMPETENCE PROTEIN COMEC/REC2"/>
    <property type="match status" value="1"/>
</dbReference>